<comment type="caution">
    <text evidence="2">The sequence shown here is derived from an EMBL/GenBank/DDBJ whole genome shotgun (WGS) entry which is preliminary data.</text>
</comment>
<reference evidence="3" key="1">
    <citation type="submission" date="2016-06" db="EMBL/GenBank/DDBJ databases">
        <title>Parallel loss of symbiosis genes in relatives of nitrogen-fixing non-legume Parasponia.</title>
        <authorList>
            <person name="Van Velzen R."/>
            <person name="Holmer R."/>
            <person name="Bu F."/>
            <person name="Rutten L."/>
            <person name="Van Zeijl A."/>
            <person name="Liu W."/>
            <person name="Santuari L."/>
            <person name="Cao Q."/>
            <person name="Sharma T."/>
            <person name="Shen D."/>
            <person name="Roswanjaya Y."/>
            <person name="Wardhani T."/>
            <person name="Kalhor M.S."/>
            <person name="Jansen J."/>
            <person name="Van den Hoogen J."/>
            <person name="Gungor B."/>
            <person name="Hartog M."/>
            <person name="Hontelez J."/>
            <person name="Verver J."/>
            <person name="Yang W.-C."/>
            <person name="Schijlen E."/>
            <person name="Repin R."/>
            <person name="Schilthuizen M."/>
            <person name="Schranz E."/>
            <person name="Heidstra R."/>
            <person name="Miyata K."/>
            <person name="Fedorova E."/>
            <person name="Kohlen W."/>
            <person name="Bisseling T."/>
            <person name="Smit S."/>
            <person name="Geurts R."/>
        </authorList>
    </citation>
    <scope>NUCLEOTIDE SEQUENCE [LARGE SCALE GENOMIC DNA]</scope>
    <source>
        <strain evidence="3">cv. WU1-14</strain>
    </source>
</reference>
<evidence type="ECO:0000313" key="2">
    <source>
        <dbReference type="EMBL" id="PON37187.1"/>
    </source>
</evidence>
<feature type="region of interest" description="Disordered" evidence="1">
    <location>
        <begin position="15"/>
        <end position="45"/>
    </location>
</feature>
<dbReference type="Proteomes" id="UP000237105">
    <property type="component" value="Unassembled WGS sequence"/>
</dbReference>
<dbReference type="EMBL" id="JXTB01000539">
    <property type="protein sequence ID" value="PON37187.1"/>
    <property type="molecule type" value="Genomic_DNA"/>
</dbReference>
<protein>
    <submittedName>
        <fullName evidence="2">Uncharacterized protein</fullName>
    </submittedName>
</protein>
<evidence type="ECO:0000256" key="1">
    <source>
        <dbReference type="SAM" id="MobiDB-lite"/>
    </source>
</evidence>
<accession>A0A2P5AKW2</accession>
<keyword evidence="3" id="KW-1185">Reference proteome</keyword>
<feature type="non-terminal residue" evidence="2">
    <location>
        <position position="1"/>
    </location>
</feature>
<evidence type="ECO:0000313" key="3">
    <source>
        <dbReference type="Proteomes" id="UP000237105"/>
    </source>
</evidence>
<gene>
    <name evidence="2" type="ORF">PanWU01x14_322400</name>
</gene>
<proteinExistence type="predicted"/>
<sequence length="110" mass="12131">LIAILQEHIRKEKHLLKQKKSIQKGDKSPHCFNKKQKRPLHEEELAPSSPALFVSSFQLCTSSTTSSPRMEKSKSGCSQNMLKMMVDEAISLALSSSSLTSVALNSSMAL</sequence>
<organism evidence="2 3">
    <name type="scientific">Parasponia andersonii</name>
    <name type="common">Sponia andersonii</name>
    <dbReference type="NCBI Taxonomy" id="3476"/>
    <lineage>
        <taxon>Eukaryota</taxon>
        <taxon>Viridiplantae</taxon>
        <taxon>Streptophyta</taxon>
        <taxon>Embryophyta</taxon>
        <taxon>Tracheophyta</taxon>
        <taxon>Spermatophyta</taxon>
        <taxon>Magnoliopsida</taxon>
        <taxon>eudicotyledons</taxon>
        <taxon>Gunneridae</taxon>
        <taxon>Pentapetalae</taxon>
        <taxon>rosids</taxon>
        <taxon>fabids</taxon>
        <taxon>Rosales</taxon>
        <taxon>Cannabaceae</taxon>
        <taxon>Parasponia</taxon>
    </lineage>
</organism>
<name>A0A2P5AKW2_PARAD</name>
<dbReference type="AlphaFoldDB" id="A0A2P5AKW2"/>